<organism evidence="1">
    <name type="scientific">hydrothermal vent metagenome</name>
    <dbReference type="NCBI Taxonomy" id="652676"/>
    <lineage>
        <taxon>unclassified sequences</taxon>
        <taxon>metagenomes</taxon>
        <taxon>ecological metagenomes</taxon>
    </lineage>
</organism>
<sequence length="118" mass="13335">MTKTAPINNSTIKQSIKIYPNEPLWKRVPTHDEQGALLADFMMLIPGLNKSSHIDFLNTIDSLNKLFTQYNKHVVFIDLNVKLNLLWVSVKSHPGICLELPTMIKNIVPNAILVANKT</sequence>
<reference evidence="1" key="1">
    <citation type="submission" date="2018-06" db="EMBL/GenBank/DDBJ databases">
        <authorList>
            <person name="Zhirakovskaya E."/>
        </authorList>
    </citation>
    <scope>NUCLEOTIDE SEQUENCE</scope>
</reference>
<evidence type="ECO:0000313" key="1">
    <source>
        <dbReference type="EMBL" id="VAW99890.1"/>
    </source>
</evidence>
<proteinExistence type="predicted"/>
<name>A0A3B1AE07_9ZZZZ</name>
<gene>
    <name evidence="1" type="ORF">MNBD_GAMMA22-1912</name>
</gene>
<dbReference type="AlphaFoldDB" id="A0A3B1AE07"/>
<accession>A0A3B1AE07</accession>
<dbReference type="EMBL" id="UOFS01000041">
    <property type="protein sequence ID" value="VAW99890.1"/>
    <property type="molecule type" value="Genomic_DNA"/>
</dbReference>
<protein>
    <submittedName>
        <fullName evidence="1">Uncharacterized protein</fullName>
    </submittedName>
</protein>